<dbReference type="AlphaFoldDB" id="A0A1L9PGY8"/>
<dbReference type="OrthoDB" id="10330556at2759"/>
<reference evidence="2" key="1">
    <citation type="journal article" date="2017" name="Genome Biol.">
        <title>Comparative genomics reveals high biological diversity and specific adaptations in the industrially and medically important fungal genus Aspergillus.</title>
        <authorList>
            <person name="de Vries R.P."/>
            <person name="Riley R."/>
            <person name="Wiebenga A."/>
            <person name="Aguilar-Osorio G."/>
            <person name="Amillis S."/>
            <person name="Uchima C.A."/>
            <person name="Anderluh G."/>
            <person name="Asadollahi M."/>
            <person name="Askin M."/>
            <person name="Barry K."/>
            <person name="Battaglia E."/>
            <person name="Bayram O."/>
            <person name="Benocci T."/>
            <person name="Braus-Stromeyer S.A."/>
            <person name="Caldana C."/>
            <person name="Canovas D."/>
            <person name="Cerqueira G.C."/>
            <person name="Chen F."/>
            <person name="Chen W."/>
            <person name="Choi C."/>
            <person name="Clum A."/>
            <person name="Dos Santos R.A."/>
            <person name="Damasio A.R."/>
            <person name="Diallinas G."/>
            <person name="Emri T."/>
            <person name="Fekete E."/>
            <person name="Flipphi M."/>
            <person name="Freyberg S."/>
            <person name="Gallo A."/>
            <person name="Gournas C."/>
            <person name="Habgood R."/>
            <person name="Hainaut M."/>
            <person name="Harispe M.L."/>
            <person name="Henrissat B."/>
            <person name="Hilden K.S."/>
            <person name="Hope R."/>
            <person name="Hossain A."/>
            <person name="Karabika E."/>
            <person name="Karaffa L."/>
            <person name="Karanyi Z."/>
            <person name="Krasevec N."/>
            <person name="Kuo A."/>
            <person name="Kusch H."/>
            <person name="LaButti K."/>
            <person name="Lagendijk E.L."/>
            <person name="Lapidus A."/>
            <person name="Levasseur A."/>
            <person name="Lindquist E."/>
            <person name="Lipzen A."/>
            <person name="Logrieco A.F."/>
            <person name="MacCabe A."/>
            <person name="Maekelae M.R."/>
            <person name="Malavazi I."/>
            <person name="Melin P."/>
            <person name="Meyer V."/>
            <person name="Mielnichuk N."/>
            <person name="Miskei M."/>
            <person name="Molnar A.P."/>
            <person name="Mule G."/>
            <person name="Ngan C.Y."/>
            <person name="Orejas M."/>
            <person name="Orosz E."/>
            <person name="Ouedraogo J.P."/>
            <person name="Overkamp K.M."/>
            <person name="Park H.-S."/>
            <person name="Perrone G."/>
            <person name="Piumi F."/>
            <person name="Punt P.J."/>
            <person name="Ram A.F."/>
            <person name="Ramon A."/>
            <person name="Rauscher S."/>
            <person name="Record E."/>
            <person name="Riano-Pachon D.M."/>
            <person name="Robert V."/>
            <person name="Roehrig J."/>
            <person name="Ruller R."/>
            <person name="Salamov A."/>
            <person name="Salih N.S."/>
            <person name="Samson R.A."/>
            <person name="Sandor E."/>
            <person name="Sanguinetti M."/>
            <person name="Schuetze T."/>
            <person name="Sepcic K."/>
            <person name="Shelest E."/>
            <person name="Sherlock G."/>
            <person name="Sophianopoulou V."/>
            <person name="Squina F.M."/>
            <person name="Sun H."/>
            <person name="Susca A."/>
            <person name="Todd R.B."/>
            <person name="Tsang A."/>
            <person name="Unkles S.E."/>
            <person name="van de Wiele N."/>
            <person name="van Rossen-Uffink D."/>
            <person name="Oliveira J.V."/>
            <person name="Vesth T.C."/>
            <person name="Visser J."/>
            <person name="Yu J.-H."/>
            <person name="Zhou M."/>
            <person name="Andersen M.R."/>
            <person name="Archer D.B."/>
            <person name="Baker S.E."/>
            <person name="Benoit I."/>
            <person name="Brakhage A.A."/>
            <person name="Braus G.H."/>
            <person name="Fischer R."/>
            <person name="Frisvad J.C."/>
            <person name="Goldman G.H."/>
            <person name="Houbraken J."/>
            <person name="Oakley B."/>
            <person name="Pocsi I."/>
            <person name="Scazzocchio C."/>
            <person name="Seiboth B."/>
            <person name="vanKuyk P.A."/>
            <person name="Wortman J."/>
            <person name="Dyer P.S."/>
            <person name="Grigoriev I.V."/>
        </authorList>
    </citation>
    <scope>NUCLEOTIDE SEQUENCE [LARGE SCALE GENOMIC DNA]</scope>
    <source>
        <strain evidence="2">CBS 583.65</strain>
    </source>
</reference>
<dbReference type="VEuPathDB" id="FungiDB:ASPVEDRAFT_40293"/>
<name>A0A1L9PGY8_ASPVE</name>
<evidence type="ECO:0000313" key="2">
    <source>
        <dbReference type="Proteomes" id="UP000184073"/>
    </source>
</evidence>
<dbReference type="GeneID" id="63727632"/>
<protein>
    <submittedName>
        <fullName evidence="1">Uncharacterized protein</fullName>
    </submittedName>
</protein>
<evidence type="ECO:0000313" key="1">
    <source>
        <dbReference type="EMBL" id="OJJ00762.1"/>
    </source>
</evidence>
<dbReference type="Proteomes" id="UP000184073">
    <property type="component" value="Unassembled WGS sequence"/>
</dbReference>
<dbReference type="EMBL" id="KV878127">
    <property type="protein sequence ID" value="OJJ00762.1"/>
    <property type="molecule type" value="Genomic_DNA"/>
</dbReference>
<sequence>MATCTSTNNLCPQCSQLLHSINNNRADRIPEEYLIRDDPAVYPVIFYFHTRMNPLDPRTAQDPAEEVEADFHPTLGREIKVHRAISPRTLDGYVTFWYMVDFPIKGIVDQRTMDGLFSGIRLNVRDWKVKIPTEGQCTSFARLWFFRDHRDYVEELVADPEREEFGRAVVI</sequence>
<keyword evidence="2" id="KW-1185">Reference proteome</keyword>
<organism evidence="1 2">
    <name type="scientific">Aspergillus versicolor CBS 583.65</name>
    <dbReference type="NCBI Taxonomy" id="1036611"/>
    <lineage>
        <taxon>Eukaryota</taxon>
        <taxon>Fungi</taxon>
        <taxon>Dikarya</taxon>
        <taxon>Ascomycota</taxon>
        <taxon>Pezizomycotina</taxon>
        <taxon>Eurotiomycetes</taxon>
        <taxon>Eurotiomycetidae</taxon>
        <taxon>Eurotiales</taxon>
        <taxon>Aspergillaceae</taxon>
        <taxon>Aspergillus</taxon>
        <taxon>Aspergillus subgen. Nidulantes</taxon>
    </lineage>
</organism>
<gene>
    <name evidence="1" type="ORF">ASPVEDRAFT_40293</name>
</gene>
<accession>A0A1L9PGY8</accession>
<dbReference type="RefSeq" id="XP_040666524.1">
    <property type="nucleotide sequence ID" value="XM_040812121.1"/>
</dbReference>
<proteinExistence type="predicted"/>
<feature type="non-terminal residue" evidence="1">
    <location>
        <position position="171"/>
    </location>
</feature>